<dbReference type="PIRSF" id="PIRSF000136">
    <property type="entry name" value="LGO_GLO"/>
    <property type="match status" value="1"/>
</dbReference>
<dbReference type="PANTHER" id="PTHR43762:SF1">
    <property type="entry name" value="D-ARABINONO-1,4-LACTONE OXIDASE"/>
    <property type="match status" value="1"/>
</dbReference>
<proteinExistence type="predicted"/>
<dbReference type="KEGG" id="olu:OSTLU_1854"/>
<dbReference type="UniPathway" id="UPA00132"/>
<reference evidence="5 6" key="1">
    <citation type="journal article" date="2007" name="Proc. Natl. Acad. Sci. U.S.A.">
        <title>The tiny eukaryote Ostreococcus provides genomic insights into the paradox of plankton speciation.</title>
        <authorList>
            <person name="Palenik B."/>
            <person name="Grimwood J."/>
            <person name="Aerts A."/>
            <person name="Rouze P."/>
            <person name="Salamov A."/>
            <person name="Putnam N."/>
            <person name="Dupont C."/>
            <person name="Jorgensen R."/>
            <person name="Derelle E."/>
            <person name="Rombauts S."/>
            <person name="Zhou K."/>
            <person name="Otillar R."/>
            <person name="Merchant S.S."/>
            <person name="Podell S."/>
            <person name="Gaasterland T."/>
            <person name="Napoli C."/>
            <person name="Gendler K."/>
            <person name="Manuell A."/>
            <person name="Tai V."/>
            <person name="Vallon O."/>
            <person name="Piganeau G."/>
            <person name="Jancek S."/>
            <person name="Heijde M."/>
            <person name="Jabbari K."/>
            <person name="Bowler C."/>
            <person name="Lohr M."/>
            <person name="Robbens S."/>
            <person name="Werner G."/>
            <person name="Dubchak I."/>
            <person name="Pazour G.J."/>
            <person name="Ren Q."/>
            <person name="Paulsen I."/>
            <person name="Delwiche C."/>
            <person name="Schmutz J."/>
            <person name="Rokhsar D."/>
            <person name="Van de Peer Y."/>
            <person name="Moreau H."/>
            <person name="Grigoriev I.V."/>
        </authorList>
    </citation>
    <scope>NUCLEOTIDE SEQUENCE [LARGE SCALE GENOMIC DNA]</scope>
    <source>
        <strain evidence="5 6">CCE9901</strain>
    </source>
</reference>
<evidence type="ECO:0000259" key="4">
    <source>
        <dbReference type="PROSITE" id="PS51387"/>
    </source>
</evidence>
<comment type="cofactor">
    <cofactor evidence="1">
        <name>FAD</name>
        <dbReference type="ChEBI" id="CHEBI:57692"/>
    </cofactor>
</comment>
<dbReference type="Gene3D" id="3.30.70.2520">
    <property type="match status" value="1"/>
</dbReference>
<dbReference type="OMA" id="KQWANEW"/>
<evidence type="ECO:0000313" key="6">
    <source>
        <dbReference type="Proteomes" id="UP000001568"/>
    </source>
</evidence>
<dbReference type="PANTHER" id="PTHR43762">
    <property type="entry name" value="L-GULONOLACTONE OXIDASE"/>
    <property type="match status" value="1"/>
</dbReference>
<dbReference type="GO" id="GO:0019853">
    <property type="term" value="P:L-ascorbic acid biosynthetic process"/>
    <property type="evidence" value="ECO:0007669"/>
    <property type="project" value="UniProtKB-UniPathway"/>
</dbReference>
<evidence type="ECO:0000313" key="5">
    <source>
        <dbReference type="EMBL" id="ABO95548.1"/>
    </source>
</evidence>
<keyword evidence="3" id="KW-0560">Oxidoreductase</keyword>
<feature type="non-terminal residue" evidence="5">
    <location>
        <position position="1"/>
    </location>
</feature>
<sequence length="483" mass="54159">TVENWSGTKRVECEKVLTPESAEALERAVRSGKHRKLRPCGSALSPNGVAFEERGMLSMALLDEVLEVDAEKKLLRVQAGARVREVVEALRPHGLTLQNYASIREQQMGGFTQVGAHGTGARIPPVDETVVEMKLVTPARGTLTLSATSEPELFKLAKCGIGALGAVTELTIKCVDAHKLVENTWTATPGEIEKNHEKWLREYQHIRYMWIPHTETVVVVASNPLKPGEREPWIRSGMSEKKRVEPLVRLLKEVAPDVNPENMGFGQLRDELLKVNPLDFEHVKRVNAAEAEFWKRSTGTRVDWSDQILGFDCGGQQHVLEVAFPAGELESTPPASDAPLRADLRFMRDLRRLIVENQIPAHAPIEQRWTSGSSSPMSPSAGSPNSLHSWVGIIMYLPTTVEAEREAITNAFTEYGYKEFDALGDKYELRTHWAKIEVPEDIRRLDKTRTKLREHYPVKEFNAARKYLDPYGVFTNGIIASLF</sequence>
<dbReference type="GO" id="GO:0080049">
    <property type="term" value="F:L-gulono-1,4-lactone dehydrogenase activity"/>
    <property type="evidence" value="ECO:0007669"/>
    <property type="project" value="EnsemblPlants"/>
</dbReference>
<dbReference type="eggNOG" id="KOG4730">
    <property type="taxonomic scope" value="Eukaryota"/>
</dbReference>
<dbReference type="GO" id="GO:0071949">
    <property type="term" value="F:FAD binding"/>
    <property type="evidence" value="ECO:0007669"/>
    <property type="project" value="InterPro"/>
</dbReference>
<dbReference type="Proteomes" id="UP000001568">
    <property type="component" value="Chromosome 4"/>
</dbReference>
<evidence type="ECO:0000256" key="3">
    <source>
        <dbReference type="ARBA" id="ARBA00023002"/>
    </source>
</evidence>
<dbReference type="HOGENOM" id="CLU_021072_0_0_1"/>
<dbReference type="InterPro" id="IPR016169">
    <property type="entry name" value="FAD-bd_PCMH_sub2"/>
</dbReference>
<dbReference type="Pfam" id="PF04030">
    <property type="entry name" value="ALO"/>
    <property type="match status" value="1"/>
</dbReference>
<dbReference type="GO" id="GO:0016020">
    <property type="term" value="C:membrane"/>
    <property type="evidence" value="ECO:0007669"/>
    <property type="project" value="InterPro"/>
</dbReference>
<feature type="non-terminal residue" evidence="5">
    <location>
        <position position="483"/>
    </location>
</feature>
<dbReference type="InterPro" id="IPR016166">
    <property type="entry name" value="FAD-bd_PCMH"/>
</dbReference>
<dbReference type="Pfam" id="PF01565">
    <property type="entry name" value="FAD_binding_4"/>
    <property type="match status" value="1"/>
</dbReference>
<dbReference type="GO" id="GO:0005739">
    <property type="term" value="C:mitochondrion"/>
    <property type="evidence" value="ECO:0007669"/>
    <property type="project" value="EnsemblPlants"/>
</dbReference>
<dbReference type="InterPro" id="IPR010031">
    <property type="entry name" value="FAD_lactone_oxidase-like"/>
</dbReference>
<dbReference type="InterPro" id="IPR010029">
    <property type="entry name" value="GL_DH"/>
</dbReference>
<comment type="pathway">
    <text evidence="2">Cofactor biosynthesis; L-ascorbate biosynthesis.</text>
</comment>
<dbReference type="STRING" id="436017.A4RW37"/>
<feature type="domain" description="FAD-binding PCMH-type" evidence="4">
    <location>
        <begin position="9"/>
        <end position="177"/>
    </location>
</feature>
<dbReference type="NCBIfam" id="TIGR01676">
    <property type="entry name" value="GLDHase"/>
    <property type="match status" value="1"/>
</dbReference>
<dbReference type="GeneID" id="5001434"/>
<dbReference type="RefSeq" id="XP_001417255.1">
    <property type="nucleotide sequence ID" value="XM_001417218.1"/>
</dbReference>
<dbReference type="InterPro" id="IPR007173">
    <property type="entry name" value="ALO_C"/>
</dbReference>
<dbReference type="InterPro" id="IPR006094">
    <property type="entry name" value="Oxid_FAD_bind_N"/>
</dbReference>
<dbReference type="Gramene" id="ABO95548">
    <property type="protein sequence ID" value="ABO95548"/>
    <property type="gene ID" value="OSTLU_1854"/>
</dbReference>
<dbReference type="InterPro" id="IPR016167">
    <property type="entry name" value="FAD-bd_PCMH_sub1"/>
</dbReference>
<dbReference type="GO" id="GO:0003885">
    <property type="term" value="F:D-arabinono-1,4-lactone oxidase activity"/>
    <property type="evidence" value="ECO:0007669"/>
    <property type="project" value="InterPro"/>
</dbReference>
<dbReference type="SUPFAM" id="SSF56176">
    <property type="entry name" value="FAD-binding/transporter-associated domain-like"/>
    <property type="match status" value="1"/>
</dbReference>
<dbReference type="Gene3D" id="3.30.43.10">
    <property type="entry name" value="Uridine Diphospho-n-acetylenolpyruvylglucosamine Reductase, domain 2"/>
    <property type="match status" value="1"/>
</dbReference>
<dbReference type="InterPro" id="IPR036318">
    <property type="entry name" value="FAD-bd_PCMH-like_sf"/>
</dbReference>
<dbReference type="EMBL" id="CP000584">
    <property type="protein sequence ID" value="ABO95548.1"/>
    <property type="molecule type" value="Genomic_DNA"/>
</dbReference>
<evidence type="ECO:0000256" key="1">
    <source>
        <dbReference type="ARBA" id="ARBA00001974"/>
    </source>
</evidence>
<organism evidence="5 6">
    <name type="scientific">Ostreococcus lucimarinus (strain CCE9901)</name>
    <dbReference type="NCBI Taxonomy" id="436017"/>
    <lineage>
        <taxon>Eukaryota</taxon>
        <taxon>Viridiplantae</taxon>
        <taxon>Chlorophyta</taxon>
        <taxon>Mamiellophyceae</taxon>
        <taxon>Mamiellales</taxon>
        <taxon>Bathycoccaceae</taxon>
        <taxon>Ostreococcus</taxon>
    </lineage>
</organism>
<protein>
    <recommendedName>
        <fullName evidence="4">FAD-binding PCMH-type domain-containing protein</fullName>
    </recommendedName>
</protein>
<keyword evidence="6" id="KW-1185">Reference proteome</keyword>
<gene>
    <name evidence="5" type="ORF">OSTLU_1854</name>
</gene>
<dbReference type="OrthoDB" id="610608at2759"/>
<name>A4RW37_OSTLU</name>
<evidence type="ECO:0000256" key="2">
    <source>
        <dbReference type="ARBA" id="ARBA00005147"/>
    </source>
</evidence>
<accession>A4RW37</accession>
<dbReference type="Gene3D" id="3.30.465.10">
    <property type="match status" value="1"/>
</dbReference>
<dbReference type="AlphaFoldDB" id="A4RW37"/>
<dbReference type="PROSITE" id="PS51387">
    <property type="entry name" value="FAD_PCMH"/>
    <property type="match status" value="1"/>
</dbReference>
<dbReference type="GO" id="GO:0016633">
    <property type="term" value="F:galactonolactone dehydrogenase activity"/>
    <property type="evidence" value="ECO:0007669"/>
    <property type="project" value="EnsemblPlants"/>
</dbReference>